<dbReference type="InterPro" id="IPR051687">
    <property type="entry name" value="Peroxisomal_Beta-Oxidation"/>
</dbReference>
<evidence type="ECO:0000256" key="2">
    <source>
        <dbReference type="ARBA" id="ARBA00023002"/>
    </source>
</evidence>
<dbReference type="PANTHER" id="PTHR45024:SF2">
    <property type="entry name" value="SCP2 DOMAIN-CONTAINING PROTEIN"/>
    <property type="match status" value="1"/>
</dbReference>
<dbReference type="InterPro" id="IPR057326">
    <property type="entry name" value="KR_dom"/>
</dbReference>
<dbReference type="PROSITE" id="PS00061">
    <property type="entry name" value="ADH_SHORT"/>
    <property type="match status" value="1"/>
</dbReference>
<gene>
    <name evidence="5" type="ORF">SAMN06265355_111212</name>
</gene>
<keyword evidence="6" id="KW-1185">Reference proteome</keyword>
<dbReference type="SUPFAM" id="SSF51735">
    <property type="entry name" value="NAD(P)-binding Rossmann-fold domains"/>
    <property type="match status" value="1"/>
</dbReference>
<feature type="domain" description="Ketoreductase" evidence="4">
    <location>
        <begin position="9"/>
        <end position="194"/>
    </location>
</feature>
<evidence type="ECO:0000313" key="5">
    <source>
        <dbReference type="EMBL" id="SNS13661.1"/>
    </source>
</evidence>
<dbReference type="PRINTS" id="PR00080">
    <property type="entry name" value="SDRFAMILY"/>
</dbReference>
<dbReference type="Pfam" id="PF00106">
    <property type="entry name" value="adh_short"/>
    <property type="match status" value="1"/>
</dbReference>
<dbReference type="RefSeq" id="WP_089314709.1">
    <property type="nucleotide sequence ID" value="NZ_FZNP01000011.1"/>
</dbReference>
<dbReference type="Proteomes" id="UP000198420">
    <property type="component" value="Unassembled WGS sequence"/>
</dbReference>
<name>A0A239C1Z7_9ACTN</name>
<dbReference type="InterPro" id="IPR020904">
    <property type="entry name" value="Sc_DH/Rdtase_CS"/>
</dbReference>
<evidence type="ECO:0000256" key="3">
    <source>
        <dbReference type="RuleBase" id="RU000363"/>
    </source>
</evidence>
<reference evidence="6" key="1">
    <citation type="submission" date="2017-06" db="EMBL/GenBank/DDBJ databases">
        <authorList>
            <person name="Varghese N."/>
            <person name="Submissions S."/>
        </authorList>
    </citation>
    <scope>NUCLEOTIDE SEQUENCE [LARGE SCALE GENOMIC DNA]</scope>
    <source>
        <strain evidence="6">DSM 44485</strain>
    </source>
</reference>
<dbReference type="EMBL" id="FZNP01000011">
    <property type="protein sequence ID" value="SNS13661.1"/>
    <property type="molecule type" value="Genomic_DNA"/>
</dbReference>
<evidence type="ECO:0000256" key="1">
    <source>
        <dbReference type="ARBA" id="ARBA00006484"/>
    </source>
</evidence>
<evidence type="ECO:0000313" key="6">
    <source>
        <dbReference type="Proteomes" id="UP000198420"/>
    </source>
</evidence>
<keyword evidence="2" id="KW-0560">Oxidoreductase</keyword>
<dbReference type="OrthoDB" id="9808187at2"/>
<comment type="similarity">
    <text evidence="1 3">Belongs to the short-chain dehydrogenases/reductases (SDR) family.</text>
</comment>
<proteinExistence type="inferred from homology"/>
<dbReference type="SMART" id="SM00822">
    <property type="entry name" value="PKS_KR"/>
    <property type="match status" value="1"/>
</dbReference>
<dbReference type="Gene3D" id="3.40.50.720">
    <property type="entry name" value="NAD(P)-binding Rossmann-like Domain"/>
    <property type="match status" value="1"/>
</dbReference>
<sequence length="288" mass="29805">MTELRFDDRVAVVTGAGGGLGRAHARLLAARGAKVVVNDIDRADGAGRTPAAVLAEEIESAGGTAVAHNASVGGPGAAAGAVTTALQAFGRLDIVVNNAGVVRDRSFLKMNDQELKDVLDVHFHGTFDLTQAAWGLFRDQGYGRVVMTTSVAGLFGNLGQANYASAKAAVVGLGRTLAVEGARYGIKVNLVSPGAATAMTAKMLPADLHEEMSPDRVAPMVAYLCHESCAVTGEIFHAVAGRFARNFVAVTDGYTNPGATVEDVAENLGAIMDTTSWSIPSQAVELPR</sequence>
<protein>
    <submittedName>
        <fullName evidence="5">NAD(P)-dependent dehydrogenase, short-chain alcohol dehydrogenase family</fullName>
    </submittedName>
</protein>
<evidence type="ECO:0000259" key="4">
    <source>
        <dbReference type="SMART" id="SM00822"/>
    </source>
</evidence>
<dbReference type="GO" id="GO:0016491">
    <property type="term" value="F:oxidoreductase activity"/>
    <property type="evidence" value="ECO:0007669"/>
    <property type="project" value="UniProtKB-KW"/>
</dbReference>
<organism evidence="5 6">
    <name type="scientific">Actinomadura mexicana</name>
    <dbReference type="NCBI Taxonomy" id="134959"/>
    <lineage>
        <taxon>Bacteria</taxon>
        <taxon>Bacillati</taxon>
        <taxon>Actinomycetota</taxon>
        <taxon>Actinomycetes</taxon>
        <taxon>Streptosporangiales</taxon>
        <taxon>Thermomonosporaceae</taxon>
        <taxon>Actinomadura</taxon>
    </lineage>
</organism>
<dbReference type="InterPro" id="IPR002347">
    <property type="entry name" value="SDR_fam"/>
</dbReference>
<dbReference type="PANTHER" id="PTHR45024">
    <property type="entry name" value="DEHYDROGENASES, SHORT CHAIN"/>
    <property type="match status" value="1"/>
</dbReference>
<dbReference type="PRINTS" id="PR00081">
    <property type="entry name" value="GDHRDH"/>
</dbReference>
<dbReference type="AlphaFoldDB" id="A0A239C1Z7"/>
<accession>A0A239C1Z7</accession>
<dbReference type="InterPro" id="IPR036291">
    <property type="entry name" value="NAD(P)-bd_dom_sf"/>
</dbReference>